<organism evidence="7 8">
    <name type="scientific">Huiozyma naganishii (strain ATCC MYA-139 / BCRC 22969 / CBS 8797 / KCTC 17520 / NBRC 10181 / NCYC 3082 / Yp74L-3)</name>
    <name type="common">Yeast</name>
    <name type="synonym">Kazachstania naganishii</name>
    <dbReference type="NCBI Taxonomy" id="1071383"/>
    <lineage>
        <taxon>Eukaryota</taxon>
        <taxon>Fungi</taxon>
        <taxon>Dikarya</taxon>
        <taxon>Ascomycota</taxon>
        <taxon>Saccharomycotina</taxon>
        <taxon>Saccharomycetes</taxon>
        <taxon>Saccharomycetales</taxon>
        <taxon>Saccharomycetaceae</taxon>
        <taxon>Huiozyma</taxon>
    </lineage>
</organism>
<keyword evidence="5" id="KW-0813">Transport</keyword>
<feature type="transmembrane region" description="Helical" evidence="5">
    <location>
        <begin position="103"/>
        <end position="123"/>
    </location>
</feature>
<dbReference type="Pfam" id="PF05529">
    <property type="entry name" value="Bap31"/>
    <property type="match status" value="1"/>
</dbReference>
<dbReference type="EMBL" id="HE978317">
    <property type="protein sequence ID" value="CCK70188.1"/>
    <property type="molecule type" value="Genomic_DNA"/>
</dbReference>
<dbReference type="InterPro" id="IPR040463">
    <property type="entry name" value="BAP29/BAP31_N"/>
</dbReference>
<evidence type="ECO:0000256" key="3">
    <source>
        <dbReference type="ARBA" id="ARBA00022989"/>
    </source>
</evidence>
<proteinExistence type="inferred from homology"/>
<evidence type="ECO:0000313" key="7">
    <source>
        <dbReference type="EMBL" id="CCK70188.1"/>
    </source>
</evidence>
<dbReference type="PANTHER" id="PTHR12701:SF20">
    <property type="entry name" value="ENDOPLASMIC RETICULUM TRANSMEMBRANE PROTEIN"/>
    <property type="match status" value="1"/>
</dbReference>
<dbReference type="GO" id="GO:0006886">
    <property type="term" value="P:intracellular protein transport"/>
    <property type="evidence" value="ECO:0007669"/>
    <property type="project" value="UniProtKB-UniRule"/>
</dbReference>
<dbReference type="InterPro" id="IPR008417">
    <property type="entry name" value="BAP29/BAP31"/>
</dbReference>
<dbReference type="HOGENOM" id="CLU_087648_0_0_1"/>
<dbReference type="OMA" id="FIDCINR"/>
<comment type="subcellular location">
    <subcellularLocation>
        <location evidence="5">Endoplasmic reticulum membrane</location>
        <topology evidence="5">Multi-pass membrane protein</topology>
    </subcellularLocation>
    <subcellularLocation>
        <location evidence="1">Membrane</location>
        <topology evidence="1">Multi-pass membrane protein</topology>
    </subcellularLocation>
</comment>
<dbReference type="RefSeq" id="XP_022464434.1">
    <property type="nucleotide sequence ID" value="XM_022607882.1"/>
</dbReference>
<comment type="similarity">
    <text evidence="5">Belongs to the BCAP29/BCAP31 family.</text>
</comment>
<reference evidence="8" key="2">
    <citation type="submission" date="2012-08" db="EMBL/GenBank/DDBJ databases">
        <title>Genome sequence of Kazachstania naganishii.</title>
        <authorList>
            <person name="Gordon J.L."/>
            <person name="Armisen D."/>
            <person name="Proux-Wera E."/>
            <person name="OhEigeartaigh S.S."/>
            <person name="Byrne K.P."/>
            <person name="Wolfe K.H."/>
        </authorList>
    </citation>
    <scope>NUCLEOTIDE SEQUENCE [LARGE SCALE GENOMIC DNA]</scope>
    <source>
        <strain evidence="8">ATCC MYA-139 / BCRC 22969 / CBS 8797 / CCRC 22969 / KCTC 17520 / NBRC 10181 / NCYC 3082</strain>
    </source>
</reference>
<keyword evidence="3 5" id="KW-1133">Transmembrane helix</keyword>
<dbReference type="STRING" id="1071383.J7RL11"/>
<evidence type="ECO:0000256" key="5">
    <source>
        <dbReference type="RuleBase" id="RU367026"/>
    </source>
</evidence>
<evidence type="ECO:0000256" key="2">
    <source>
        <dbReference type="ARBA" id="ARBA00022692"/>
    </source>
</evidence>
<reference evidence="7 8" key="1">
    <citation type="journal article" date="2011" name="Proc. Natl. Acad. Sci. U.S.A.">
        <title>Evolutionary erosion of yeast sex chromosomes by mating-type switching accidents.</title>
        <authorList>
            <person name="Gordon J.L."/>
            <person name="Armisen D."/>
            <person name="Proux-Wera E."/>
            <person name="Oheigeartaigh S.S."/>
            <person name="Byrne K.P."/>
            <person name="Wolfe K.H."/>
        </authorList>
    </citation>
    <scope>NUCLEOTIDE SEQUENCE [LARGE SCALE GENOMIC DNA]</scope>
    <source>
        <strain evidence="8">ATCC MYA-139 / BCRC 22969 / CBS 8797 / CCRC 22969 / KCTC 17520 / NBRC 10181 / NCYC 3082</strain>
    </source>
</reference>
<keyword evidence="4 5" id="KW-0472">Membrane</keyword>
<keyword evidence="8" id="KW-1185">Reference proteome</keyword>
<dbReference type="GO" id="GO:0005789">
    <property type="term" value="C:endoplasmic reticulum membrane"/>
    <property type="evidence" value="ECO:0007669"/>
    <property type="project" value="UniProtKB-SubCell"/>
</dbReference>
<evidence type="ECO:0000256" key="4">
    <source>
        <dbReference type="ARBA" id="ARBA00023136"/>
    </source>
</evidence>
<dbReference type="AlphaFoldDB" id="J7RL11"/>
<name>J7RL11_HUIN7</name>
<keyword evidence="5" id="KW-0256">Endoplasmic reticulum</keyword>
<dbReference type="PANTHER" id="PTHR12701">
    <property type="entry name" value="BCR-ASSOCIATED PROTEIN, BAP"/>
    <property type="match status" value="1"/>
</dbReference>
<keyword evidence="2 5" id="KW-0812">Transmembrane</keyword>
<sequence>MSLYYSLIFVILVIEISMFSLLAMPIPTKFRKPLTYVLIKPFRYNTVTLSAKCVIAFILLLFLDSINKVYNIDTRELSGPGGIINPAEKIEVYSRKFLQQRNMYLTGITLFLTFVVVRTFALVQELIDLKQVYRADAQTPAQLKARIADAEKQIKAAKERAAALD</sequence>
<dbReference type="GO" id="GO:0006888">
    <property type="term" value="P:endoplasmic reticulum to Golgi vesicle-mediated transport"/>
    <property type="evidence" value="ECO:0007669"/>
    <property type="project" value="UniProtKB-UniRule"/>
</dbReference>
<evidence type="ECO:0000259" key="6">
    <source>
        <dbReference type="Pfam" id="PF05529"/>
    </source>
</evidence>
<feature type="domain" description="BAP29/BAP31 transmembrane" evidence="6">
    <location>
        <begin position="1"/>
        <end position="134"/>
    </location>
</feature>
<keyword evidence="5" id="KW-0931">ER-Golgi transport</keyword>
<feature type="transmembrane region" description="Helical" evidence="5">
    <location>
        <begin position="44"/>
        <end position="63"/>
    </location>
</feature>
<keyword evidence="5" id="KW-0653">Protein transport</keyword>
<evidence type="ECO:0000313" key="8">
    <source>
        <dbReference type="Proteomes" id="UP000006310"/>
    </source>
</evidence>
<gene>
    <name evidence="7" type="primary">KNAG0D04430</name>
    <name evidence="7" type="ordered locus">KNAG_0D04430</name>
</gene>
<dbReference type="KEGG" id="kng:KNAG_0D04430"/>
<dbReference type="GO" id="GO:0070973">
    <property type="term" value="P:protein localization to endoplasmic reticulum exit site"/>
    <property type="evidence" value="ECO:0007669"/>
    <property type="project" value="UniProtKB-UniRule"/>
</dbReference>
<dbReference type="eggNOG" id="KOG1962">
    <property type="taxonomic scope" value="Eukaryota"/>
</dbReference>
<protein>
    <recommendedName>
        <fullName evidence="5">Endoplasmic reticulum transmembrane protein</fullName>
    </recommendedName>
</protein>
<feature type="transmembrane region" description="Helical" evidence="5">
    <location>
        <begin position="6"/>
        <end position="24"/>
    </location>
</feature>
<accession>J7RL11</accession>
<dbReference type="Proteomes" id="UP000006310">
    <property type="component" value="Chromosome 4"/>
</dbReference>
<comment type="function">
    <text evidence="5">May play a role in anterograde transport of membrane proteins from the endoplasmic reticulum to the Golgi.</text>
</comment>
<dbReference type="GeneID" id="34525877"/>
<evidence type="ECO:0000256" key="1">
    <source>
        <dbReference type="ARBA" id="ARBA00004141"/>
    </source>
</evidence>
<dbReference type="OrthoDB" id="435607at2759"/>